<dbReference type="EMBL" id="ALBS01000085">
    <property type="protein sequence ID" value="EJT50856.1"/>
    <property type="molecule type" value="Genomic_DNA"/>
</dbReference>
<proteinExistence type="predicted"/>
<accession>J5TGT7</accession>
<comment type="caution">
    <text evidence="2">The sequence shown here is derived from an EMBL/GenBank/DDBJ whole genome shotgun (WGS) entry which is preliminary data.</text>
</comment>
<dbReference type="RefSeq" id="XP_014181625.1">
    <property type="nucleotide sequence ID" value="XM_014326150.1"/>
</dbReference>
<feature type="region of interest" description="Disordered" evidence="1">
    <location>
        <begin position="1"/>
        <end position="26"/>
    </location>
</feature>
<dbReference type="GeneID" id="25991476"/>
<evidence type="ECO:0000313" key="2">
    <source>
        <dbReference type="EMBL" id="EJT50856.1"/>
    </source>
</evidence>
<feature type="compositionally biased region" description="Basic and acidic residues" evidence="1">
    <location>
        <begin position="1"/>
        <end position="19"/>
    </location>
</feature>
<gene>
    <name evidence="2" type="ORF">A1Q1_07964</name>
</gene>
<name>J5TGT7_TRIAS</name>
<reference evidence="2 3" key="1">
    <citation type="journal article" date="2012" name="Eukaryot. Cell">
        <title>Draft genome sequence of CBS 2479, the standard type strain of Trichosporon asahii.</title>
        <authorList>
            <person name="Yang R.Y."/>
            <person name="Li H.T."/>
            <person name="Zhu H."/>
            <person name="Zhou G.P."/>
            <person name="Wang M."/>
            <person name="Wang L."/>
        </authorList>
    </citation>
    <scope>NUCLEOTIDE SEQUENCE [LARGE SCALE GENOMIC DNA]</scope>
    <source>
        <strain evidence="3">ATCC 90039 / CBS 2479 / JCM 2466 / KCTC 7840 / NCYC 2677 / UAMH 7654</strain>
    </source>
</reference>
<dbReference type="AlphaFoldDB" id="J5TGT7"/>
<dbReference type="VEuPathDB" id="FungiDB:A1Q1_07964"/>
<dbReference type="KEGG" id="tasa:A1Q1_07964"/>
<sequence length="158" mass="18167">MPNSDKTEKADSPEPKPVKYDPATDPARTLYERRVYPSLAEIDLSFLQNQPPFSLALLRENARKQEEEEAKAHRWIENGIAYVNREKDRIAGNEVRIKAHLQRRVREYAEALLAVLAEESPRPEPGKPGKARLSDHQAIWWSDGLLQISAALFREREL</sequence>
<dbReference type="Proteomes" id="UP000002748">
    <property type="component" value="Unassembled WGS sequence"/>
</dbReference>
<dbReference type="HOGENOM" id="CLU_1670630_0_0_1"/>
<organism evidence="2 3">
    <name type="scientific">Trichosporon asahii var. asahii (strain ATCC 90039 / CBS 2479 / JCM 2466 / KCTC 7840 / NBRC 103889/ NCYC 2677 / UAMH 7654)</name>
    <name type="common">Yeast</name>
    <dbReference type="NCBI Taxonomy" id="1186058"/>
    <lineage>
        <taxon>Eukaryota</taxon>
        <taxon>Fungi</taxon>
        <taxon>Dikarya</taxon>
        <taxon>Basidiomycota</taxon>
        <taxon>Agaricomycotina</taxon>
        <taxon>Tremellomycetes</taxon>
        <taxon>Trichosporonales</taxon>
        <taxon>Trichosporonaceae</taxon>
        <taxon>Trichosporon</taxon>
    </lineage>
</organism>
<evidence type="ECO:0000256" key="1">
    <source>
        <dbReference type="SAM" id="MobiDB-lite"/>
    </source>
</evidence>
<evidence type="ECO:0000313" key="3">
    <source>
        <dbReference type="Proteomes" id="UP000002748"/>
    </source>
</evidence>
<protein>
    <submittedName>
        <fullName evidence="2">Uncharacterized protein</fullName>
    </submittedName>
</protein>